<evidence type="ECO:0000259" key="3">
    <source>
        <dbReference type="Pfam" id="PF19081"/>
    </source>
</evidence>
<feature type="domain" description="Ig-like" evidence="3">
    <location>
        <begin position="128"/>
        <end position="204"/>
    </location>
</feature>
<keyword evidence="5" id="KW-1185">Reference proteome</keyword>
<reference evidence="4 5" key="1">
    <citation type="submission" date="2024-06" db="EMBL/GenBank/DDBJ databases">
        <title>Flavobacterium spp. isolated from glacier.</title>
        <authorList>
            <person name="Han D."/>
        </authorList>
    </citation>
    <scope>NUCLEOTIDE SEQUENCE [LARGE SCALE GENOMIC DNA]</scope>
    <source>
        <strain evidence="4 5">LB3P45</strain>
    </source>
</reference>
<dbReference type="Pfam" id="PF18962">
    <property type="entry name" value="Por_Secre_tail"/>
    <property type="match status" value="1"/>
</dbReference>
<feature type="domain" description="Secretion system C-terminal sorting" evidence="2">
    <location>
        <begin position="325"/>
        <end position="400"/>
    </location>
</feature>
<accession>A0ABW6HQZ9</accession>
<feature type="non-terminal residue" evidence="4">
    <location>
        <position position="1"/>
    </location>
</feature>
<dbReference type="InterPro" id="IPR044023">
    <property type="entry name" value="Ig_7"/>
</dbReference>
<protein>
    <submittedName>
        <fullName evidence="4">T9SS type A sorting domain-containing protein</fullName>
    </submittedName>
</protein>
<dbReference type="Pfam" id="PF19081">
    <property type="entry name" value="Ig_7"/>
    <property type="match status" value="3"/>
</dbReference>
<evidence type="ECO:0000256" key="1">
    <source>
        <dbReference type="ARBA" id="ARBA00022729"/>
    </source>
</evidence>
<evidence type="ECO:0000313" key="4">
    <source>
        <dbReference type="EMBL" id="MFE3849489.1"/>
    </source>
</evidence>
<dbReference type="RefSeq" id="WP_379859225.1">
    <property type="nucleotide sequence ID" value="NZ_JBHZQA010000026.1"/>
</dbReference>
<dbReference type="EMBL" id="JBHZQA010000026">
    <property type="protein sequence ID" value="MFE3849489.1"/>
    <property type="molecule type" value="Genomic_DNA"/>
</dbReference>
<evidence type="ECO:0000313" key="5">
    <source>
        <dbReference type="Proteomes" id="UP001600039"/>
    </source>
</evidence>
<sequence length="404" mass="41764">WYDAATGGNLVGSPTKNTTGSVTYYAQASNGTCSSLTRTAVTLTINAAPAAPTSGGDKTQCEQSPIQTLTATATGGTITWYDAATGGNLVGSPTKNATGSVTYYAQASNGTCSSLTRTAVTLTINAAPAAPTSGGDKIQCEQSPIQTLTATATGGTITWYDTATGGNVVGSPTTNTTGSATYYAQASNGTCSSLTRTAVTLTINAVPKAPTFCIVQPSLCGPATGSVTINSPCGIDYEYSIKNGDTGTWQSTILFDNLNPGDATGIRVRNKNTGCVSNAASCDASNCSVSPCSPPAAKITNPNTKTTAKTAPIEAKTTTIGFDAYPVPFKDQLTIKYKFDYKSDVKIEVFNTQGMSVLSKTDADSYLDKEVTLDLKASKRQDQVYVVKVTTNQGTFTKKVMSSK</sequence>
<proteinExistence type="predicted"/>
<comment type="caution">
    <text evidence="4">The sequence shown here is derived from an EMBL/GenBank/DDBJ whole genome shotgun (WGS) entry which is preliminary data.</text>
</comment>
<name>A0ABW6HQZ9_9FLAO</name>
<dbReference type="InterPro" id="IPR026444">
    <property type="entry name" value="Secre_tail"/>
</dbReference>
<dbReference type="NCBIfam" id="TIGR04183">
    <property type="entry name" value="Por_Secre_tail"/>
    <property type="match status" value="1"/>
</dbReference>
<dbReference type="Proteomes" id="UP001600039">
    <property type="component" value="Unassembled WGS sequence"/>
</dbReference>
<gene>
    <name evidence="4" type="ORF">ACFX5D_16140</name>
</gene>
<keyword evidence="1" id="KW-0732">Signal</keyword>
<feature type="domain" description="Ig-like" evidence="3">
    <location>
        <begin position="1"/>
        <end position="46"/>
    </location>
</feature>
<feature type="domain" description="Ig-like" evidence="3">
    <location>
        <begin position="49"/>
        <end position="125"/>
    </location>
</feature>
<evidence type="ECO:0000259" key="2">
    <source>
        <dbReference type="Pfam" id="PF18962"/>
    </source>
</evidence>
<organism evidence="4 5">
    <name type="scientific">Flavobacterium fructosi</name>
    <dbReference type="NCBI Taxonomy" id="3230416"/>
    <lineage>
        <taxon>Bacteria</taxon>
        <taxon>Pseudomonadati</taxon>
        <taxon>Bacteroidota</taxon>
        <taxon>Flavobacteriia</taxon>
        <taxon>Flavobacteriales</taxon>
        <taxon>Flavobacteriaceae</taxon>
        <taxon>Flavobacterium</taxon>
    </lineage>
</organism>